<keyword evidence="2 8" id="KW-0853">WD repeat</keyword>
<evidence type="ECO:0000256" key="9">
    <source>
        <dbReference type="SAM" id="MobiDB-lite"/>
    </source>
</evidence>
<keyword evidence="3" id="KW-0479">Metal-binding</keyword>
<feature type="repeat" description="WD" evidence="8">
    <location>
        <begin position="96"/>
        <end position="138"/>
    </location>
</feature>
<evidence type="ECO:0000313" key="11">
    <source>
        <dbReference type="EMBL" id="KAK6638309.1"/>
    </source>
</evidence>
<keyword evidence="12" id="KW-1185">Reference proteome</keyword>
<organism evidence="11 12">
    <name type="scientific">Polyplax serrata</name>
    <name type="common">Common mouse louse</name>
    <dbReference type="NCBI Taxonomy" id="468196"/>
    <lineage>
        <taxon>Eukaryota</taxon>
        <taxon>Metazoa</taxon>
        <taxon>Ecdysozoa</taxon>
        <taxon>Arthropoda</taxon>
        <taxon>Hexapoda</taxon>
        <taxon>Insecta</taxon>
        <taxon>Pterygota</taxon>
        <taxon>Neoptera</taxon>
        <taxon>Paraneoptera</taxon>
        <taxon>Psocodea</taxon>
        <taxon>Troctomorpha</taxon>
        <taxon>Phthiraptera</taxon>
        <taxon>Anoplura</taxon>
        <taxon>Polyplacidae</taxon>
        <taxon>Polyplax</taxon>
    </lineage>
</organism>
<evidence type="ECO:0000256" key="8">
    <source>
        <dbReference type="PROSITE-ProRule" id="PRU00221"/>
    </source>
</evidence>
<evidence type="ECO:0000259" key="10">
    <source>
        <dbReference type="Pfam" id="PF17120"/>
    </source>
</evidence>
<feature type="region of interest" description="Disordered" evidence="9">
    <location>
        <begin position="471"/>
        <end position="496"/>
    </location>
</feature>
<dbReference type="PANTHER" id="PTHR46200">
    <property type="entry name" value="GATOR COMPLEX PROTEIN WDR24"/>
    <property type="match status" value="1"/>
</dbReference>
<feature type="domain" description="WDR59/RTC1-like RING zinc finger" evidence="10">
    <location>
        <begin position="723"/>
        <end position="771"/>
    </location>
</feature>
<feature type="repeat" description="WD" evidence="8">
    <location>
        <begin position="139"/>
        <end position="181"/>
    </location>
</feature>
<dbReference type="PROSITE" id="PS50082">
    <property type="entry name" value="WD_REPEATS_2"/>
    <property type="match status" value="3"/>
</dbReference>
<dbReference type="Gene3D" id="2.130.10.10">
    <property type="entry name" value="YVTN repeat-like/Quinoprotein amine dehydrogenase"/>
    <property type="match status" value="1"/>
</dbReference>
<protein>
    <recommendedName>
        <fullName evidence="7">GATOR2 complex protein WDR24</fullName>
    </recommendedName>
</protein>
<evidence type="ECO:0000256" key="7">
    <source>
        <dbReference type="ARBA" id="ARBA00040269"/>
    </source>
</evidence>
<dbReference type="InterPro" id="IPR019775">
    <property type="entry name" value="WD40_repeat_CS"/>
</dbReference>
<evidence type="ECO:0000256" key="4">
    <source>
        <dbReference type="ARBA" id="ARBA00022737"/>
    </source>
</evidence>
<comment type="caution">
    <text evidence="11">The sequence shown here is derived from an EMBL/GenBank/DDBJ whole genome shotgun (WGS) entry which is preliminary data.</text>
</comment>
<dbReference type="Proteomes" id="UP001359485">
    <property type="component" value="Unassembled WGS sequence"/>
</dbReference>
<evidence type="ECO:0000256" key="5">
    <source>
        <dbReference type="ARBA" id="ARBA00022771"/>
    </source>
</evidence>
<evidence type="ECO:0000256" key="2">
    <source>
        <dbReference type="ARBA" id="ARBA00022574"/>
    </source>
</evidence>
<dbReference type="InterPro" id="IPR015943">
    <property type="entry name" value="WD40/YVTN_repeat-like_dom_sf"/>
</dbReference>
<keyword evidence="5" id="KW-0863">Zinc-finger</keyword>
<dbReference type="CDD" id="cd16693">
    <property type="entry name" value="mRING-H2-C3H3C2_WDR24"/>
    <property type="match status" value="1"/>
</dbReference>
<dbReference type="InterPro" id="IPR036322">
    <property type="entry name" value="WD40_repeat_dom_sf"/>
</dbReference>
<accession>A0ABR1BD75</accession>
<feature type="compositionally biased region" description="Basic and acidic residues" evidence="9">
    <location>
        <begin position="473"/>
        <end position="482"/>
    </location>
</feature>
<dbReference type="Pfam" id="PF17120">
    <property type="entry name" value="zf-RING_16"/>
    <property type="match status" value="1"/>
</dbReference>
<dbReference type="PROSITE" id="PS00678">
    <property type="entry name" value="WD_REPEATS_1"/>
    <property type="match status" value="1"/>
</dbReference>
<keyword evidence="6" id="KW-0862">Zinc</keyword>
<keyword evidence="4" id="KW-0677">Repeat</keyword>
<dbReference type="InterPro" id="IPR049566">
    <property type="entry name" value="WDR59_RTC1-like_RING_Znf"/>
</dbReference>
<dbReference type="InterPro" id="IPR001680">
    <property type="entry name" value="WD40_rpt"/>
</dbReference>
<evidence type="ECO:0000256" key="6">
    <source>
        <dbReference type="ARBA" id="ARBA00022833"/>
    </source>
</evidence>
<evidence type="ECO:0000256" key="3">
    <source>
        <dbReference type="ARBA" id="ARBA00022723"/>
    </source>
</evidence>
<dbReference type="PANTHER" id="PTHR46200:SF1">
    <property type="entry name" value="GATOR COMPLEX PROTEIN WDR24"/>
    <property type="match status" value="1"/>
</dbReference>
<evidence type="ECO:0000256" key="1">
    <source>
        <dbReference type="ARBA" id="ARBA00008134"/>
    </source>
</evidence>
<dbReference type="SMART" id="SM00320">
    <property type="entry name" value="WD40"/>
    <property type="match status" value="6"/>
</dbReference>
<proteinExistence type="inferred from homology"/>
<dbReference type="InterPro" id="IPR037590">
    <property type="entry name" value="WDR24"/>
</dbReference>
<dbReference type="PROSITE" id="PS50294">
    <property type="entry name" value="WD_REPEATS_REGION"/>
    <property type="match status" value="1"/>
</dbReference>
<dbReference type="EMBL" id="JAWJWF010000002">
    <property type="protein sequence ID" value="KAK6638309.1"/>
    <property type="molecule type" value="Genomic_DNA"/>
</dbReference>
<reference evidence="11 12" key="1">
    <citation type="submission" date="2023-09" db="EMBL/GenBank/DDBJ databases">
        <title>Genomes of two closely related lineages of the louse Polyplax serrata with different host specificities.</title>
        <authorList>
            <person name="Martinu J."/>
            <person name="Tarabai H."/>
            <person name="Stefka J."/>
            <person name="Hypsa V."/>
        </authorList>
    </citation>
    <scope>NUCLEOTIDE SEQUENCE [LARGE SCALE GENOMIC DNA]</scope>
    <source>
        <strain evidence="11">98ZLc_SE</strain>
    </source>
</reference>
<dbReference type="SUPFAM" id="SSF50978">
    <property type="entry name" value="WD40 repeat-like"/>
    <property type="match status" value="1"/>
</dbReference>
<evidence type="ECO:0000313" key="12">
    <source>
        <dbReference type="Proteomes" id="UP001359485"/>
    </source>
</evidence>
<dbReference type="Pfam" id="PF00400">
    <property type="entry name" value="WD40"/>
    <property type="match status" value="3"/>
</dbReference>
<gene>
    <name evidence="11" type="ORF">RUM44_008738</name>
</gene>
<sequence length="773" mass="87517">MYITQEGPANALALNKENTQVVIAGRNVFKVFNIEETEFVENCNLRVGKNLNLNFSCNDVEWNTIDDSLLATAATNGAVVLWNLGRHTRSKQEHVFNDHKRTVNKVCFHGTEPSLLLSGSQDGTMKCFDLRTRQVLKTFYSNSESVRDVQFSPHHQHLFSSVSENGNVQLWDLRRSDKHYLQFTAHSGPVFACDWHPEMQWLATASRDKTIKVWDLSTKTQTMEFVIHTIASIGHIKWRPQRRFHIASCALVVDCSINIWDVRRPYIPFASFDQHKDVPTGVVWRGQPAVFLSTSRDCTLYQHAFRDALRPANNANPQGISLNYLGDIMYAARTNPSASTSKKFPPILKKQLSHSEKFCHATSVLRLFLSKNRKQSNWFEAMAKQYLLVGKTLAELCEHNASVAEKLGRHQIALIWNIVKTLYSYQCLGKRSTDHGLLSTTSKRTDEFIHSSDGKSFNGTKMILTTCPSGFDSDSKSIKPSEDSTAGLEEEPEAEETLDNQYGIITNLMSKSVSGIQNEFQVQGDFFFGDGELDPLSAVEQSSNVLPQEPDWTIQSEAFPIRHEIQEGSPQQEQFPHHRTLDNELDSSSLTVEQVPHSQVVVNFLPTITRMDPSRVMVDALKHHANMGDVQTAVSILFVLGEKRKELEGLDMVTQEHWLLTYLDLLARYRLWDVSAYVIQLCWIPSINQLNQQSTTMYTCCGECSKPLQRSGWLCDRCHNSAASSCSVCHQIVRGLYAWCQGCGHGGHLFHFIKWFKTNKECPSGCGHHCEYG</sequence>
<comment type="similarity">
    <text evidence="1">Belongs to the WD repeat WDR24 family.</text>
</comment>
<feature type="repeat" description="WD" evidence="8">
    <location>
        <begin position="183"/>
        <end position="224"/>
    </location>
</feature>
<name>A0ABR1BD75_POLSC</name>